<sequence length="119" mass="12753">MRVQQAGASELVVHGRTKEDGYKAERINWQAIGEIRQRLTIPVVANGEIWDWQSAQDCMAVTGCDSVMIGRGALNVPNLSRGDQIQRTAHAVAAGGSAVAKIYPPGKAGRHRSVSCGEN</sequence>
<proteinExistence type="predicted"/>
<protein>
    <submittedName>
        <fullName evidence="2">tRNA-dihydrouridine synthase C</fullName>
    </submittedName>
</protein>
<evidence type="ECO:0000259" key="1">
    <source>
        <dbReference type="Pfam" id="PF01207"/>
    </source>
</evidence>
<dbReference type="InterPro" id="IPR035587">
    <property type="entry name" value="DUS-like_FMN-bd"/>
</dbReference>
<organism evidence="2 3">
    <name type="scientific">Klebsiella variicola</name>
    <dbReference type="NCBI Taxonomy" id="244366"/>
    <lineage>
        <taxon>Bacteria</taxon>
        <taxon>Pseudomonadati</taxon>
        <taxon>Pseudomonadota</taxon>
        <taxon>Gammaproteobacteria</taxon>
        <taxon>Enterobacterales</taxon>
        <taxon>Enterobacteriaceae</taxon>
        <taxon>Klebsiella/Raoultella group</taxon>
        <taxon>Klebsiella</taxon>
        <taxon>Klebsiella pneumoniae complex</taxon>
    </lineage>
</organism>
<gene>
    <name evidence="2" type="ORF">NCTC9177_05969</name>
</gene>
<comment type="caution">
    <text evidence="2">The sequence shown here is derived from an EMBL/GenBank/DDBJ whole genome shotgun (WGS) entry which is preliminary data.</text>
</comment>
<reference evidence="2 3" key="1">
    <citation type="submission" date="2018-06" db="EMBL/GenBank/DDBJ databases">
        <authorList>
            <consortium name="Pathogen Informatics"/>
            <person name="Doyle S."/>
        </authorList>
    </citation>
    <scope>NUCLEOTIDE SEQUENCE [LARGE SCALE GENOMIC DNA]</scope>
    <source>
        <strain evidence="2 3">NCTC9177</strain>
    </source>
</reference>
<dbReference type="Pfam" id="PF01207">
    <property type="entry name" value="Dus"/>
    <property type="match status" value="1"/>
</dbReference>
<dbReference type="EMBL" id="UGKR01000003">
    <property type="protein sequence ID" value="STS92039.1"/>
    <property type="molecule type" value="Genomic_DNA"/>
</dbReference>
<dbReference type="PANTHER" id="PTHR11082:SF26">
    <property type="entry name" value="TRNA-DIHYDROURIDINE(16) SYNTHASE"/>
    <property type="match status" value="1"/>
</dbReference>
<name>A0A7H4MNY9_KLEVA</name>
<feature type="domain" description="DUS-like FMN-binding" evidence="1">
    <location>
        <begin position="2"/>
        <end position="83"/>
    </location>
</feature>
<dbReference type="InterPro" id="IPR013785">
    <property type="entry name" value="Aldolase_TIM"/>
</dbReference>
<dbReference type="AlphaFoldDB" id="A0A7H4MNY9"/>
<dbReference type="CDD" id="cd02801">
    <property type="entry name" value="DUS_like_FMN"/>
    <property type="match status" value="1"/>
</dbReference>
<dbReference type="SUPFAM" id="SSF51395">
    <property type="entry name" value="FMN-linked oxidoreductases"/>
    <property type="match status" value="1"/>
</dbReference>
<evidence type="ECO:0000313" key="3">
    <source>
        <dbReference type="Proteomes" id="UP000254545"/>
    </source>
</evidence>
<dbReference type="Gene3D" id="3.20.20.70">
    <property type="entry name" value="Aldolase class I"/>
    <property type="match status" value="1"/>
</dbReference>
<dbReference type="Proteomes" id="UP000254545">
    <property type="component" value="Unassembled WGS sequence"/>
</dbReference>
<dbReference type="PANTHER" id="PTHR11082">
    <property type="entry name" value="TRNA-DIHYDROURIDINE SYNTHASE"/>
    <property type="match status" value="1"/>
</dbReference>
<accession>A0A7H4MNY9</accession>
<evidence type="ECO:0000313" key="2">
    <source>
        <dbReference type="EMBL" id="STS92039.1"/>
    </source>
</evidence>